<gene>
    <name evidence="1" type="ORF">UFOPK3026_00412</name>
</gene>
<accession>A0A6J6XM41</accession>
<name>A0A6J6XM41_9ZZZZ</name>
<organism evidence="1">
    <name type="scientific">freshwater metagenome</name>
    <dbReference type="NCBI Taxonomy" id="449393"/>
    <lineage>
        <taxon>unclassified sequences</taxon>
        <taxon>metagenomes</taxon>
        <taxon>ecological metagenomes</taxon>
    </lineage>
</organism>
<protein>
    <submittedName>
        <fullName evidence="1">Unannotated protein</fullName>
    </submittedName>
</protein>
<evidence type="ECO:0000313" key="1">
    <source>
        <dbReference type="EMBL" id="CAB4798400.1"/>
    </source>
</evidence>
<dbReference type="EMBL" id="CAFAAP010000043">
    <property type="protein sequence ID" value="CAB4798400.1"/>
    <property type="molecule type" value="Genomic_DNA"/>
</dbReference>
<sequence>MRPPETVAESKDASMISKFAMICAVYERGDLLIRLGNACSRNSLVEKEMISHILDLGKLLSRRNARTQRQLNRATKVIRLFHPRVHAHILH</sequence>
<reference evidence="1" key="1">
    <citation type="submission" date="2020-05" db="EMBL/GenBank/DDBJ databases">
        <authorList>
            <person name="Chiriac C."/>
            <person name="Salcher M."/>
            <person name="Ghai R."/>
            <person name="Kavagutti S V."/>
        </authorList>
    </citation>
    <scope>NUCLEOTIDE SEQUENCE</scope>
</reference>
<dbReference type="AlphaFoldDB" id="A0A6J6XM41"/>
<proteinExistence type="predicted"/>